<dbReference type="InterPro" id="IPR017592">
    <property type="entry name" value="Pilus_assmbl_Flp-typ_CpaB"/>
</dbReference>
<dbReference type="RefSeq" id="WP_048658134.1">
    <property type="nucleotide sequence ID" value="NZ_CAWMAN010000024.1"/>
</dbReference>
<evidence type="ECO:0000313" key="3">
    <source>
        <dbReference type="EMBL" id="CDT41696.1"/>
    </source>
</evidence>
<evidence type="ECO:0000259" key="1">
    <source>
        <dbReference type="SMART" id="SM00858"/>
    </source>
</evidence>
<name>A0A0T7CVM8_9VIBR</name>
<gene>
    <name evidence="3" type="ORF">VCR4J5_240092</name>
    <name evidence="2" type="ORF">VCR5J5_250164</name>
</gene>
<dbReference type="InterPro" id="IPR036732">
    <property type="entry name" value="AFP_Neu5c_C_sf"/>
</dbReference>
<dbReference type="Pfam" id="PF16976">
    <property type="entry name" value="RcpC"/>
    <property type="match status" value="1"/>
</dbReference>
<evidence type="ECO:0000313" key="4">
    <source>
        <dbReference type="Proteomes" id="UP000049077"/>
    </source>
</evidence>
<proteinExistence type="predicted"/>
<comment type="caution">
    <text evidence="2">The sequence shown here is derived from an EMBL/GenBank/DDBJ whole genome shotgun (WGS) entry which is preliminary data.</text>
</comment>
<dbReference type="NCBIfam" id="TIGR03177">
    <property type="entry name" value="pilus_cpaB"/>
    <property type="match status" value="1"/>
</dbReference>
<dbReference type="Proteomes" id="UP000049077">
    <property type="component" value="Unassembled WGS sequence"/>
</dbReference>
<dbReference type="InterPro" id="IPR031571">
    <property type="entry name" value="RcpC_dom"/>
</dbReference>
<dbReference type="EMBL" id="CCJV01000084">
    <property type="protein sequence ID" value="CDT36208.1"/>
    <property type="molecule type" value="Genomic_DNA"/>
</dbReference>
<dbReference type="SMART" id="SM00858">
    <property type="entry name" value="SAF"/>
    <property type="match status" value="1"/>
</dbReference>
<organism evidence="2 5">
    <name type="scientific">Vibrio crassostreae</name>
    <dbReference type="NCBI Taxonomy" id="246167"/>
    <lineage>
        <taxon>Bacteria</taxon>
        <taxon>Pseudomonadati</taxon>
        <taxon>Pseudomonadota</taxon>
        <taxon>Gammaproteobacteria</taxon>
        <taxon>Vibrionales</taxon>
        <taxon>Vibrionaceae</taxon>
        <taxon>Vibrio</taxon>
    </lineage>
</organism>
<reference evidence="5" key="1">
    <citation type="submission" date="2014-06" db="EMBL/GenBank/DDBJ databases">
        <authorList>
            <person name="Le Roux Frederique"/>
        </authorList>
    </citation>
    <scope>NUCLEOTIDE SEQUENCE [LARGE SCALE GENOMIC DNA]</scope>
    <source>
        <strain evidence="5">J5-5</strain>
    </source>
</reference>
<dbReference type="SUPFAM" id="SSF51269">
    <property type="entry name" value="AFP III-like domain"/>
    <property type="match status" value="1"/>
</dbReference>
<accession>A0A0T7CVM8</accession>
<protein>
    <submittedName>
        <fullName evidence="2">Flp pilus assembly protein CpaB</fullName>
    </submittedName>
</protein>
<dbReference type="Pfam" id="PF08666">
    <property type="entry name" value="SAF"/>
    <property type="match status" value="1"/>
</dbReference>
<reference evidence="2 4" key="2">
    <citation type="submission" date="2014-06" db="EMBL/GenBank/DDBJ databases">
        <authorList>
            <person name="Le Roux F."/>
        </authorList>
    </citation>
    <scope>NUCLEOTIDE SEQUENCE</scope>
    <source>
        <strain evidence="3 4">J5-4</strain>
        <strain evidence="2">J5-5</strain>
    </source>
</reference>
<dbReference type="AlphaFoldDB" id="A0A0T7CVM8"/>
<feature type="domain" description="SAF" evidence="1">
    <location>
        <begin position="44"/>
        <end position="106"/>
    </location>
</feature>
<dbReference type="Gene3D" id="3.90.1210.10">
    <property type="entry name" value="Antifreeze-like/N-acetylneuraminic acid synthase C-terminal domain"/>
    <property type="match status" value="1"/>
</dbReference>
<keyword evidence="4" id="KW-1185">Reference proteome</keyword>
<dbReference type="CDD" id="cd11614">
    <property type="entry name" value="SAF_CpaB_FlgA_like"/>
    <property type="match status" value="1"/>
</dbReference>
<evidence type="ECO:0000313" key="2">
    <source>
        <dbReference type="EMBL" id="CDT36208.1"/>
    </source>
</evidence>
<dbReference type="Proteomes" id="UP000049495">
    <property type="component" value="Unassembled WGS sequence"/>
</dbReference>
<dbReference type="EMBL" id="CCJX01000107">
    <property type="protein sequence ID" value="CDT41696.1"/>
    <property type="molecule type" value="Genomic_DNA"/>
</dbReference>
<sequence>MNKSQVFLLFLLSVVFGLAAVFFAKQWMDDQVQPTVEVETVERHPVVVASQEIEAGTIIEEQFLTTRLMEVDWINENNYSDKAELIGKVVANTVYAGEVLHKLRFTVPGEGSTLAALIPENKRAVTIRVDDVIGVAGFLLPGNKVDILNTVSYGKNSAATQTVLKDIKVLAVDQTAKTKENSPIIVRAVTLEMTPKEAEKLLTAKSKGDIQLTLRNPHEVEKKVVRRYVPRPSVTIIKGTETSNVRVKD</sequence>
<dbReference type="OrthoDB" id="9788329at2"/>
<dbReference type="InterPro" id="IPR013974">
    <property type="entry name" value="SAF"/>
</dbReference>
<evidence type="ECO:0000313" key="5">
    <source>
        <dbReference type="Proteomes" id="UP000049495"/>
    </source>
</evidence>